<evidence type="ECO:0000313" key="1">
    <source>
        <dbReference type="EMBL" id="MFD1536722.1"/>
    </source>
</evidence>
<dbReference type="Proteomes" id="UP001597097">
    <property type="component" value="Unassembled WGS sequence"/>
</dbReference>
<protein>
    <submittedName>
        <fullName evidence="1">Uncharacterized protein</fullName>
    </submittedName>
</protein>
<gene>
    <name evidence="1" type="ORF">ACFSJ0_06740</name>
</gene>
<proteinExistence type="predicted"/>
<name>A0ABW4G5N5_9ACTN</name>
<comment type="caution">
    <text evidence="1">The sequence shown here is derived from an EMBL/GenBank/DDBJ whole genome shotgun (WGS) entry which is preliminary data.</text>
</comment>
<evidence type="ECO:0000313" key="2">
    <source>
        <dbReference type="Proteomes" id="UP001597097"/>
    </source>
</evidence>
<keyword evidence="2" id="KW-1185">Reference proteome</keyword>
<reference evidence="2" key="1">
    <citation type="journal article" date="2019" name="Int. J. Syst. Evol. Microbiol.">
        <title>The Global Catalogue of Microorganisms (GCM) 10K type strain sequencing project: providing services to taxonomists for standard genome sequencing and annotation.</title>
        <authorList>
            <consortium name="The Broad Institute Genomics Platform"/>
            <consortium name="The Broad Institute Genome Sequencing Center for Infectious Disease"/>
            <person name="Wu L."/>
            <person name="Ma J."/>
        </authorList>
    </citation>
    <scope>NUCLEOTIDE SEQUENCE [LARGE SCALE GENOMIC DNA]</scope>
    <source>
        <strain evidence="2">CGMCC 1.15399</strain>
    </source>
</reference>
<organism evidence="1 2">
    <name type="scientific">Nonomuraea guangzhouensis</name>
    <dbReference type="NCBI Taxonomy" id="1291555"/>
    <lineage>
        <taxon>Bacteria</taxon>
        <taxon>Bacillati</taxon>
        <taxon>Actinomycetota</taxon>
        <taxon>Actinomycetes</taxon>
        <taxon>Streptosporangiales</taxon>
        <taxon>Streptosporangiaceae</taxon>
        <taxon>Nonomuraea</taxon>
    </lineage>
</organism>
<accession>A0ABW4G5N5</accession>
<dbReference type="EMBL" id="JBHUCM010000005">
    <property type="protein sequence ID" value="MFD1536722.1"/>
    <property type="molecule type" value="Genomic_DNA"/>
</dbReference>
<sequence>MRLAGGINTVYLAQARDGVAHALIGARRWIPAEQISDPVTAIITGLPLKLTFATKGELAIDLLRTAYADGMPGLRGR</sequence>
<dbReference type="RefSeq" id="WP_219530383.1">
    <property type="nucleotide sequence ID" value="NZ_JBHUCM010000005.1"/>
</dbReference>